<dbReference type="SUPFAM" id="SSF51120">
    <property type="entry name" value="beta-Roll"/>
    <property type="match status" value="9"/>
</dbReference>
<feature type="region of interest" description="Disordered" evidence="3">
    <location>
        <begin position="1040"/>
        <end position="1066"/>
    </location>
</feature>
<accession>A0A2R8AX42</accession>
<dbReference type="InterPro" id="IPR036844">
    <property type="entry name" value="Hint_dom_sf"/>
</dbReference>
<feature type="region of interest" description="Disordered" evidence="3">
    <location>
        <begin position="1545"/>
        <end position="1609"/>
    </location>
</feature>
<dbReference type="PROSITE" id="PS00330">
    <property type="entry name" value="HEMOLYSIN_CALCIUM"/>
    <property type="match status" value="11"/>
</dbReference>
<dbReference type="Pfam" id="PF00353">
    <property type="entry name" value="HemolysinCabind"/>
    <property type="match status" value="13"/>
</dbReference>
<dbReference type="PANTHER" id="PTHR38340:SF1">
    <property type="entry name" value="S-LAYER PROTEIN"/>
    <property type="match status" value="1"/>
</dbReference>
<dbReference type="Pfam" id="PF13403">
    <property type="entry name" value="Hint_2"/>
    <property type="match status" value="1"/>
</dbReference>
<evidence type="ECO:0000256" key="2">
    <source>
        <dbReference type="ARBA" id="ARBA00022525"/>
    </source>
</evidence>
<keyword evidence="6" id="KW-1185">Reference proteome</keyword>
<dbReference type="InterPro" id="IPR011049">
    <property type="entry name" value="Serralysin-like_metalloprot_C"/>
</dbReference>
<feature type="compositionally biased region" description="Low complexity" evidence="3">
    <location>
        <begin position="1545"/>
        <end position="1568"/>
    </location>
</feature>
<dbReference type="RefSeq" id="WP_181389445.1">
    <property type="nucleotide sequence ID" value="NZ_OMOJ01000004.1"/>
</dbReference>
<feature type="region of interest" description="Disordered" evidence="3">
    <location>
        <begin position="802"/>
        <end position="848"/>
    </location>
</feature>
<feature type="compositionally biased region" description="Low complexity" evidence="3">
    <location>
        <begin position="1428"/>
        <end position="1460"/>
    </location>
</feature>
<feature type="region of interest" description="Disordered" evidence="3">
    <location>
        <begin position="1332"/>
        <end position="1460"/>
    </location>
</feature>
<dbReference type="GO" id="GO:0005576">
    <property type="term" value="C:extracellular region"/>
    <property type="evidence" value="ECO:0007669"/>
    <property type="project" value="UniProtKB-SubCell"/>
</dbReference>
<dbReference type="PRINTS" id="PR00313">
    <property type="entry name" value="CABNDNGRPT"/>
</dbReference>
<dbReference type="Gene3D" id="2.150.10.10">
    <property type="entry name" value="Serralysin-like metalloprotease, C-terminal"/>
    <property type="match status" value="7"/>
</dbReference>
<evidence type="ECO:0000256" key="1">
    <source>
        <dbReference type="ARBA" id="ARBA00004613"/>
    </source>
</evidence>
<dbReference type="Gene3D" id="2.170.16.10">
    <property type="entry name" value="Hedgehog/Intein (Hint) domain"/>
    <property type="match status" value="1"/>
</dbReference>
<feature type="region of interest" description="Disordered" evidence="3">
    <location>
        <begin position="377"/>
        <end position="411"/>
    </location>
</feature>
<sequence length="1910" mass="189537">MATFTVTTSNWNTAAFWQGINSAGPGDVIDFSGLDASYSVTWNSDNIVISDGTTSYTVGDSTFGGASDAQMGAPAELSFFEEYYGSQGDDDLQSGTGNTTIHAEAGNDTVNGGSGNNVIYGGDGNDALNGGSGASTIYGEAGNDTLAGTNTSEGYLLDGGDDRDVFFTGITGGAAGDTIVGGEGGNDFDLLRDAANDAYNVTFTGNEAGTFVDSDGDTGTFSQIEGLSLSNSNDTVDGSAATTAAIYVDANAGDDSIQTGGGDDTLLGGTGADTLSGAGGTDLFVLETGFGSDVITGGTSAGDADQISTDSSHVTGLTVNFTGAGDAGTLTDGTSTASFSEVEVFELTDSADVVSGGTLAAGNDIGIEAGAGNDQVTLGAGDDSIDGGRGADTLDGGEGNNQIDGGTGADSIDAGSGADTIVGGAGNDTITTGAGDDLIYGAGNELGNFVGTIDAFVFDNANISDSGNAGAGSVGSFAVYDNVGTTTDGTVVQARVTLVAADEPTIDVEYTSGIYLNRSGEAPTGTQVEFRVEFFDQATGQPIRLSGEMTFRDIDTTAESVSVSADDVDSVAVSATPGTSLTVNATSELLSVSSDASSSLSTDESHWAQFAMSEQGVLNFTVTTRGVGTNFDFGSYDFTNPPTVTNTVADTDNDLITAGDGSDTIYGNAGNDTIDAGAGDDSIIGGAGNDSLTGGADQDTFVIQDGDDTDTIDGSSSGTDLDTLQFSTTAATDGINLVFTADEDGNYTFTDAGSTANGTFVEIERFVMTDANDTVDGSATGNGQSFDLAGGADSYIGGTGNDSVTGGTGNDTLTGGAGNDTLDGGAGDDSLVGGDGDDRILGGAGGDAMQGAGGDDTFVLANGFGLDTITGGETSETNGDTLDLTGVTSALTVNLQSGDPEAGTVADGATTTSFTEIENILLGAGRDTVVIGDGSGNDTVSGFDMTDSGDGTTLDQLNVTAMTSDGVLAVHTGDVIVTDDGSGNAVLTFPQGESITLLGVAPAALATPAALESIGIPAAPGLDFIVEGTAGNDTIDATYAGDPEGDMIDNADHSDGSDNDSIEAGAGDDSVVAGAGNDTIYFGDGADTVRGGDGNDIIDDVNAATFAGDNLLYGDAGDDEIYAGDGNDALYGGTGGDTVLGEDGDDTVYVEDSFGDDYLYGGNNSPTGDTLDLSGVTSDLTINMTDPSADLGTVSDGTSTARFWQFENILLGGGRDTLVLADGSGNDTVSGFDLTDSGDGTTNDQLNVTALTSDGGTTPVHTGDVTVTDDGSGNAVLTFPGGEAITLLGVAPASLGTPAALVSIGIPAEPVPGPDYIVEGTAGDDIIDAAYLGDPEGDVIDGVDHSDGSDKDSVTAGAGNDSVTSGADNDTVLGEAGNDTLDGGAGDDNLQGGADNDSLIGGDGADTLDGGTGADSLEGDAGNDSLIGNAGADTLDGGAGNDTLDGGAGDDLLQSGAGDDVLSGGADRDLFVINATPGDDTITGGETGVDVDTLDLTSLPGSITLVYTGAESGTVTDGTDTVTFSEIEAVIYGDDGDAITGTGTGEDLTINTGGGNDTITTGTGDDTVSGGGGDDSITGGTGDDSLGGNAGDDTLDGGDGADTMDGGTGNDVFVVGGGADIMNGGDGNDTFTVGDGDIVGGDGGDDVFNVGPGDLGGGTLSIDGGETGETIGDTLNITGPAVINRVGEDGTVTWLDGSILTFANIENITYTACFTKGSLIKTLRGEVPVDALQVGDRVLTRDSGFQPIRWIGNRAFSGVDLTVNPNLRAVTITAGALGGGMPERDLTVSPQHRILIADEDTDLWFGEDEVLVTAKDLVGLPGVDWADEAAGVHYYHFMFDKHEIVSSDGAWTESFQPGDLSLSGLDGDQREELFTIFPDLAEAGCEAPFPPARYALKSHQAKVLLAARLG</sequence>
<organism evidence="5 6">
    <name type="scientific">Pseudoprimorskyibacter insulae</name>
    <dbReference type="NCBI Taxonomy" id="1695997"/>
    <lineage>
        <taxon>Bacteria</taxon>
        <taxon>Pseudomonadati</taxon>
        <taxon>Pseudomonadota</taxon>
        <taxon>Alphaproteobacteria</taxon>
        <taxon>Rhodobacterales</taxon>
        <taxon>Paracoccaceae</taxon>
        <taxon>Pseudoprimorskyibacter</taxon>
    </lineage>
</organism>
<keyword evidence="2" id="KW-0964">Secreted</keyword>
<feature type="compositionally biased region" description="Gly residues" evidence="3">
    <location>
        <begin position="1569"/>
        <end position="1582"/>
    </location>
</feature>
<dbReference type="InterPro" id="IPR028992">
    <property type="entry name" value="Hedgehog/Intein_dom"/>
</dbReference>
<dbReference type="PANTHER" id="PTHR38340">
    <property type="entry name" value="S-LAYER PROTEIN"/>
    <property type="match status" value="1"/>
</dbReference>
<feature type="compositionally biased region" description="Basic and acidic residues" evidence="3">
    <location>
        <begin position="1342"/>
        <end position="1353"/>
    </location>
</feature>
<feature type="domain" description="Hedgehog/Intein (Hint)" evidence="4">
    <location>
        <begin position="1713"/>
        <end position="1859"/>
    </location>
</feature>
<dbReference type="InterPro" id="IPR001343">
    <property type="entry name" value="Hemolysn_Ca-bd"/>
</dbReference>
<evidence type="ECO:0000256" key="3">
    <source>
        <dbReference type="SAM" id="MobiDB-lite"/>
    </source>
</evidence>
<comment type="subcellular location">
    <subcellularLocation>
        <location evidence="1">Secreted</location>
    </subcellularLocation>
</comment>
<name>A0A2R8AX42_9RHOB</name>
<proteinExistence type="predicted"/>
<dbReference type="InterPro" id="IPR018511">
    <property type="entry name" value="Hemolysin-typ_Ca-bd_CS"/>
</dbReference>
<evidence type="ECO:0000313" key="6">
    <source>
        <dbReference type="Proteomes" id="UP000244904"/>
    </source>
</evidence>
<evidence type="ECO:0000313" key="5">
    <source>
        <dbReference type="EMBL" id="SPF80459.1"/>
    </source>
</evidence>
<dbReference type="GO" id="GO:0005509">
    <property type="term" value="F:calcium ion binding"/>
    <property type="evidence" value="ECO:0007669"/>
    <property type="project" value="InterPro"/>
</dbReference>
<feature type="compositionally biased region" description="Low complexity" evidence="3">
    <location>
        <begin position="810"/>
        <end position="832"/>
    </location>
</feature>
<dbReference type="Proteomes" id="UP000244904">
    <property type="component" value="Unassembled WGS sequence"/>
</dbReference>
<gene>
    <name evidence="5" type="primary">cya_13</name>
    <name evidence="5" type="ORF">PRI8871_02269</name>
</gene>
<protein>
    <submittedName>
        <fullName evidence="5">Bifunctional hemolysin/adenylate cyclase</fullName>
    </submittedName>
</protein>
<dbReference type="InterPro" id="IPR050557">
    <property type="entry name" value="RTX_toxin/Mannuronan_C5-epim"/>
</dbReference>
<reference evidence="6" key="1">
    <citation type="submission" date="2018-03" db="EMBL/GenBank/DDBJ databases">
        <authorList>
            <person name="Rodrigo-Torres L."/>
            <person name="Arahal R. D."/>
            <person name="Lucena T."/>
        </authorList>
    </citation>
    <scope>NUCLEOTIDE SEQUENCE [LARGE SCALE GENOMIC DNA]</scope>
    <source>
        <strain evidence="6">CECT 8871</strain>
    </source>
</reference>
<dbReference type="EMBL" id="OMOJ01000004">
    <property type="protein sequence ID" value="SPF80459.1"/>
    <property type="molecule type" value="Genomic_DNA"/>
</dbReference>
<dbReference type="SUPFAM" id="SSF51294">
    <property type="entry name" value="Hedgehog/intein (Hint) domain"/>
    <property type="match status" value="1"/>
</dbReference>
<evidence type="ECO:0000259" key="4">
    <source>
        <dbReference type="Pfam" id="PF13403"/>
    </source>
</evidence>